<reference evidence="1" key="1">
    <citation type="submission" date="2022-12" db="EMBL/GenBank/DDBJ databases">
        <title>Genome sequence of HCMS5-2.</title>
        <authorList>
            <person name="Woo H."/>
        </authorList>
    </citation>
    <scope>NUCLEOTIDE SEQUENCE</scope>
    <source>
        <strain evidence="1">HCMS5-2</strain>
    </source>
</reference>
<evidence type="ECO:0000313" key="2">
    <source>
        <dbReference type="Proteomes" id="UP001144347"/>
    </source>
</evidence>
<dbReference type="RefSeq" id="WP_269427992.1">
    <property type="nucleotide sequence ID" value="NZ_JAPWGM010000004.1"/>
</dbReference>
<comment type="caution">
    <text evidence="1">The sequence shown here is derived from an EMBL/GenBank/DDBJ whole genome shotgun (WGS) entry which is preliminary data.</text>
</comment>
<name>A0ABT4LAL1_9SPHI</name>
<keyword evidence="2" id="KW-1185">Reference proteome</keyword>
<protein>
    <submittedName>
        <fullName evidence="1">Uncharacterized protein</fullName>
    </submittedName>
</protein>
<evidence type="ECO:0000313" key="1">
    <source>
        <dbReference type="EMBL" id="MCZ4244939.1"/>
    </source>
</evidence>
<dbReference type="Proteomes" id="UP001144347">
    <property type="component" value="Unassembled WGS sequence"/>
</dbReference>
<proteinExistence type="predicted"/>
<accession>A0ABT4LAL1</accession>
<organism evidence="1 2">
    <name type="scientific">Pedobacter punctiformis</name>
    <dbReference type="NCBI Taxonomy" id="3004097"/>
    <lineage>
        <taxon>Bacteria</taxon>
        <taxon>Pseudomonadati</taxon>
        <taxon>Bacteroidota</taxon>
        <taxon>Sphingobacteriia</taxon>
        <taxon>Sphingobacteriales</taxon>
        <taxon>Sphingobacteriaceae</taxon>
        <taxon>Pedobacter</taxon>
    </lineage>
</organism>
<gene>
    <name evidence="1" type="ORF">O0955_13080</name>
</gene>
<sequence>MKNKENTRRTQKESITTDLIISLHKILRKANSKQIKKLKKILDNFSREIDRDDDYFYERMDLVLKHFDRKQCDSFLTTSQIMEKVQRVERVKPLDPIRTGMLLTELFGEPVTTIIKGRKQKVYHVKPN</sequence>
<dbReference type="EMBL" id="JAPWGM010000004">
    <property type="protein sequence ID" value="MCZ4244939.1"/>
    <property type="molecule type" value="Genomic_DNA"/>
</dbReference>